<comment type="subunit">
    <text evidence="8">Part of a complex composed of FtsB, FtsL and FtsQ.</text>
</comment>
<comment type="similarity">
    <text evidence="8">Belongs to the FtsL family.</text>
</comment>
<evidence type="ECO:0000256" key="3">
    <source>
        <dbReference type="ARBA" id="ARBA00022618"/>
    </source>
</evidence>
<dbReference type="OrthoDB" id="5298556at2"/>
<name>A0A1M6X6P1_9GAMM</name>
<evidence type="ECO:0000313" key="12">
    <source>
        <dbReference type="Proteomes" id="UP000184248"/>
    </source>
</evidence>
<keyword evidence="10" id="KW-0175">Coiled coil</keyword>
<feature type="coiled-coil region" evidence="10">
    <location>
        <begin position="52"/>
        <end position="79"/>
    </location>
</feature>
<dbReference type="EMBL" id="FRAL01000007">
    <property type="protein sequence ID" value="SHL01598.1"/>
    <property type="molecule type" value="Genomic_DNA"/>
</dbReference>
<dbReference type="InterPro" id="IPR011922">
    <property type="entry name" value="Cell_div_FtsL"/>
</dbReference>
<organism evidence="11 12">
    <name type="scientific">Halomonas caseinilytica</name>
    <dbReference type="NCBI Taxonomy" id="438744"/>
    <lineage>
        <taxon>Bacteria</taxon>
        <taxon>Pseudomonadati</taxon>
        <taxon>Pseudomonadota</taxon>
        <taxon>Gammaproteobacteria</taxon>
        <taxon>Oceanospirillales</taxon>
        <taxon>Halomonadaceae</taxon>
        <taxon>Halomonas</taxon>
    </lineage>
</organism>
<keyword evidence="4 8" id="KW-0812">Transmembrane</keyword>
<dbReference type="PANTHER" id="PTHR37479">
    <property type="entry name" value="CELL DIVISION PROTEIN FTSL"/>
    <property type="match status" value="1"/>
</dbReference>
<evidence type="ECO:0000256" key="5">
    <source>
        <dbReference type="ARBA" id="ARBA00022989"/>
    </source>
</evidence>
<comment type="function">
    <text evidence="8">Essential cell division protein. May link together the upstream cell division proteins, which are predominantly cytoplasmic, with the downstream cell division proteins, which are predominantly periplasmic.</text>
</comment>
<gene>
    <name evidence="8" type="primary">ftsL</name>
    <name evidence="11" type="ORF">SAMN05192556_10755</name>
</gene>
<evidence type="ECO:0000256" key="9">
    <source>
        <dbReference type="NCBIfam" id="TIGR02209"/>
    </source>
</evidence>
<evidence type="ECO:0000256" key="7">
    <source>
        <dbReference type="ARBA" id="ARBA00023306"/>
    </source>
</evidence>
<keyword evidence="3 8" id="KW-0132">Cell division</keyword>
<keyword evidence="8" id="KW-0997">Cell inner membrane</keyword>
<dbReference type="Pfam" id="PF04999">
    <property type="entry name" value="FtsL"/>
    <property type="match status" value="1"/>
</dbReference>
<reference evidence="12" key="1">
    <citation type="submission" date="2016-11" db="EMBL/GenBank/DDBJ databases">
        <authorList>
            <person name="Varghese N."/>
            <person name="Submissions S."/>
        </authorList>
    </citation>
    <scope>NUCLEOTIDE SEQUENCE [LARGE SCALE GENOMIC DNA]</scope>
    <source>
        <strain evidence="12">ALO Sharm</strain>
    </source>
</reference>
<dbReference type="GO" id="GO:0032153">
    <property type="term" value="C:cell division site"/>
    <property type="evidence" value="ECO:0007669"/>
    <property type="project" value="UniProtKB-UniRule"/>
</dbReference>
<proteinExistence type="inferred from homology"/>
<keyword evidence="2 8" id="KW-1003">Cell membrane</keyword>
<evidence type="ECO:0000256" key="1">
    <source>
        <dbReference type="ARBA" id="ARBA00004401"/>
    </source>
</evidence>
<evidence type="ECO:0000256" key="10">
    <source>
        <dbReference type="SAM" id="Coils"/>
    </source>
</evidence>
<dbReference type="Proteomes" id="UP000184248">
    <property type="component" value="Unassembled WGS sequence"/>
</dbReference>
<dbReference type="PANTHER" id="PTHR37479:SF1">
    <property type="entry name" value="CELL DIVISION PROTEIN FTSL"/>
    <property type="match status" value="1"/>
</dbReference>
<evidence type="ECO:0000256" key="2">
    <source>
        <dbReference type="ARBA" id="ARBA00022475"/>
    </source>
</evidence>
<keyword evidence="5 8" id="KW-1133">Transmembrane helix</keyword>
<dbReference type="HAMAP" id="MF_00910">
    <property type="entry name" value="FtsL"/>
    <property type="match status" value="1"/>
</dbReference>
<evidence type="ECO:0000256" key="4">
    <source>
        <dbReference type="ARBA" id="ARBA00022692"/>
    </source>
</evidence>
<dbReference type="RefSeq" id="WP_064698819.1">
    <property type="nucleotide sequence ID" value="NZ_BDEO01000002.1"/>
</dbReference>
<sequence length="112" mass="12707">MAQGRNASKTTTPGFGWPVPRPRPTFKLLLNGVLVGLCLVSALAVIATSHEIRERYVRLQQLESEQQQLQTEWGQLLLEESAWSSPSRIERLASERLEMRLPDVDEVEVIRP</sequence>
<evidence type="ECO:0000313" key="11">
    <source>
        <dbReference type="EMBL" id="SHL01598.1"/>
    </source>
</evidence>
<dbReference type="AlphaFoldDB" id="A0A1M6X6P1"/>
<feature type="transmembrane region" description="Helical" evidence="8">
    <location>
        <begin position="28"/>
        <end position="48"/>
    </location>
</feature>
<evidence type="ECO:0000256" key="6">
    <source>
        <dbReference type="ARBA" id="ARBA00023136"/>
    </source>
</evidence>
<keyword evidence="6 8" id="KW-0472">Membrane</keyword>
<dbReference type="GO" id="GO:0005886">
    <property type="term" value="C:plasma membrane"/>
    <property type="evidence" value="ECO:0007669"/>
    <property type="project" value="UniProtKB-SubCell"/>
</dbReference>
<comment type="subcellular location">
    <subcellularLocation>
        <location evidence="8">Cell inner membrane</location>
        <topology evidence="8">Single-pass type II membrane protein</topology>
    </subcellularLocation>
    <subcellularLocation>
        <location evidence="1">Cell membrane</location>
        <topology evidence="1">Single-pass type II membrane protein</topology>
    </subcellularLocation>
    <text evidence="8">Localizes to the division septum where it forms a ring structure.</text>
</comment>
<accession>A0A1M6X6P1</accession>
<keyword evidence="12" id="KW-1185">Reference proteome</keyword>
<keyword evidence="7 8" id="KW-0131">Cell cycle</keyword>
<dbReference type="NCBIfam" id="TIGR02209">
    <property type="entry name" value="ftsL_broad"/>
    <property type="match status" value="1"/>
</dbReference>
<evidence type="ECO:0000256" key="8">
    <source>
        <dbReference type="HAMAP-Rule" id="MF_00910"/>
    </source>
</evidence>
<protein>
    <recommendedName>
        <fullName evidence="8 9">Cell division protein FtsL</fullName>
    </recommendedName>
</protein>
<dbReference type="GO" id="GO:0043093">
    <property type="term" value="P:FtsZ-dependent cytokinesis"/>
    <property type="evidence" value="ECO:0007669"/>
    <property type="project" value="UniProtKB-UniRule"/>
</dbReference>